<dbReference type="AlphaFoldDB" id="A0A9X2X7P4"/>
<evidence type="ECO:0000313" key="2">
    <source>
        <dbReference type="EMBL" id="MCT8990475.1"/>
    </source>
</evidence>
<keyword evidence="3" id="KW-1185">Reference proteome</keyword>
<name>A0A9X2X7P4_9HYPH</name>
<proteinExistence type="predicted"/>
<dbReference type="Gene3D" id="3.40.190.10">
    <property type="entry name" value="Periplasmic binding protein-like II"/>
    <property type="match status" value="2"/>
</dbReference>
<protein>
    <submittedName>
        <fullName evidence="2">Extracellular solute-binding protein</fullName>
    </submittedName>
</protein>
<organism evidence="2 3">
    <name type="scientific">Chelativorans petroleitrophicus</name>
    <dbReference type="NCBI Taxonomy" id="2975484"/>
    <lineage>
        <taxon>Bacteria</taxon>
        <taxon>Pseudomonadati</taxon>
        <taxon>Pseudomonadota</taxon>
        <taxon>Alphaproteobacteria</taxon>
        <taxon>Hyphomicrobiales</taxon>
        <taxon>Phyllobacteriaceae</taxon>
        <taxon>Chelativorans</taxon>
    </lineage>
</organism>
<reference evidence="2" key="1">
    <citation type="submission" date="2022-08" db="EMBL/GenBank/DDBJ databases">
        <title>Chelativorans sichuanense sp. nov., a paraffin oil-degrading bacterium isolated from a mixture of oil-based drill cuttings and paddy soil.</title>
        <authorList>
            <person name="Yu J."/>
            <person name="Liu H."/>
            <person name="Chen Q."/>
        </authorList>
    </citation>
    <scope>NUCLEOTIDE SEQUENCE</scope>
    <source>
        <strain evidence="2">SCAU 2101</strain>
    </source>
</reference>
<dbReference type="Proteomes" id="UP001149009">
    <property type="component" value="Unassembled WGS sequence"/>
</dbReference>
<keyword evidence="1" id="KW-0574">Periplasm</keyword>
<comment type="caution">
    <text evidence="2">The sequence shown here is derived from an EMBL/GenBank/DDBJ whole genome shotgun (WGS) entry which is preliminary data.</text>
</comment>
<dbReference type="Pfam" id="PF13416">
    <property type="entry name" value="SBP_bac_8"/>
    <property type="match status" value="1"/>
</dbReference>
<evidence type="ECO:0000256" key="1">
    <source>
        <dbReference type="ARBA" id="ARBA00022764"/>
    </source>
</evidence>
<sequence>MSLPTSPYIPPTLPMTEIWAMGIPDNSQNKDLAWDFIRYMSSPDTARRAALNGNGPIRPSAYDDPGVQVRLPYWEAEASAISMETGYPYNVDFNGASPLARPRPRGWFRLQRLSPPA</sequence>
<dbReference type="EMBL" id="JAODNV010000009">
    <property type="protein sequence ID" value="MCT8990475.1"/>
    <property type="molecule type" value="Genomic_DNA"/>
</dbReference>
<evidence type="ECO:0000313" key="3">
    <source>
        <dbReference type="Proteomes" id="UP001149009"/>
    </source>
</evidence>
<gene>
    <name evidence="2" type="ORF">NYR54_09250</name>
</gene>
<dbReference type="SUPFAM" id="SSF53850">
    <property type="entry name" value="Periplasmic binding protein-like II"/>
    <property type="match status" value="1"/>
</dbReference>
<accession>A0A9X2X7P4</accession>
<dbReference type="InterPro" id="IPR006059">
    <property type="entry name" value="SBP"/>
</dbReference>